<evidence type="ECO:0000259" key="5">
    <source>
        <dbReference type="Pfam" id="PF04542"/>
    </source>
</evidence>
<organism evidence="6 7">
    <name type="scientific">Winogradskyella flava</name>
    <dbReference type="NCBI Taxonomy" id="1884876"/>
    <lineage>
        <taxon>Bacteria</taxon>
        <taxon>Pseudomonadati</taxon>
        <taxon>Bacteroidota</taxon>
        <taxon>Flavobacteriia</taxon>
        <taxon>Flavobacteriales</taxon>
        <taxon>Flavobacteriaceae</taxon>
        <taxon>Winogradskyella</taxon>
    </lineage>
</organism>
<dbReference type="GO" id="GO:0003677">
    <property type="term" value="F:DNA binding"/>
    <property type="evidence" value="ECO:0007669"/>
    <property type="project" value="UniProtKB-KW"/>
</dbReference>
<protein>
    <submittedName>
        <fullName evidence="6">Sigma-70 family RNA polymerase sigma factor</fullName>
    </submittedName>
</protein>
<dbReference type="NCBIfam" id="TIGR02937">
    <property type="entry name" value="sigma70-ECF"/>
    <property type="match status" value="1"/>
</dbReference>
<evidence type="ECO:0000313" key="6">
    <source>
        <dbReference type="EMBL" id="MBC2846542.1"/>
    </source>
</evidence>
<dbReference type="GO" id="GO:0016987">
    <property type="term" value="F:sigma factor activity"/>
    <property type="evidence" value="ECO:0007669"/>
    <property type="project" value="UniProtKB-KW"/>
</dbReference>
<dbReference type="GO" id="GO:0006352">
    <property type="term" value="P:DNA-templated transcription initiation"/>
    <property type="evidence" value="ECO:0007669"/>
    <property type="project" value="InterPro"/>
</dbReference>
<proteinExistence type="predicted"/>
<accession>A0A842ITN9</accession>
<dbReference type="InterPro" id="IPR007627">
    <property type="entry name" value="RNA_pol_sigma70_r2"/>
</dbReference>
<evidence type="ECO:0000256" key="1">
    <source>
        <dbReference type="ARBA" id="ARBA00023015"/>
    </source>
</evidence>
<sequence>MTDNSFFLKALIANDSKAIKDIYKANFFKVRSFIVKNRGQEQDAEDIFQKALLQLAVRYKKEKFIINTSFEAYLFTVCKNLWRRELNTNKIRVTNNDNLELKDDNEDIALAVLEQKRWELFTESLDLISENCKQILKLFFAKTAYAEIMERFNYNSETVVRQRVFKCKNSLKAIVRNDKRYKALTEL</sequence>
<keyword evidence="1" id="KW-0805">Transcription regulation</keyword>
<reference evidence="6" key="1">
    <citation type="submission" date="2020-08" db="EMBL/GenBank/DDBJ databases">
        <title>Winogradskyella ouciana sp. nov., isolated from the hadal seawater of the Mariana Trench.</title>
        <authorList>
            <person name="He X."/>
        </authorList>
    </citation>
    <scope>NUCLEOTIDE SEQUENCE [LARGE SCALE GENOMIC DNA]</scope>
    <source>
        <strain evidence="6">KCTC 52348</strain>
    </source>
</reference>
<dbReference type="InterPro" id="IPR039425">
    <property type="entry name" value="RNA_pol_sigma-70-like"/>
</dbReference>
<feature type="domain" description="RNA polymerase sigma-70 region 2" evidence="5">
    <location>
        <begin position="29"/>
        <end position="89"/>
    </location>
</feature>
<dbReference type="Pfam" id="PF04542">
    <property type="entry name" value="Sigma70_r2"/>
    <property type="match status" value="1"/>
</dbReference>
<dbReference type="PANTHER" id="PTHR43133">
    <property type="entry name" value="RNA POLYMERASE ECF-TYPE SIGMA FACTO"/>
    <property type="match status" value="1"/>
</dbReference>
<evidence type="ECO:0000256" key="3">
    <source>
        <dbReference type="ARBA" id="ARBA00023125"/>
    </source>
</evidence>
<comment type="caution">
    <text evidence="6">The sequence shown here is derived from an EMBL/GenBank/DDBJ whole genome shotgun (WGS) entry which is preliminary data.</text>
</comment>
<name>A0A842ITN9_9FLAO</name>
<dbReference type="SUPFAM" id="SSF88946">
    <property type="entry name" value="Sigma2 domain of RNA polymerase sigma factors"/>
    <property type="match status" value="1"/>
</dbReference>
<dbReference type="Gene3D" id="1.10.1740.10">
    <property type="match status" value="1"/>
</dbReference>
<dbReference type="AlphaFoldDB" id="A0A842ITN9"/>
<dbReference type="RefSeq" id="WP_185790259.1">
    <property type="nucleotide sequence ID" value="NZ_JACLCP010000006.1"/>
</dbReference>
<keyword evidence="4" id="KW-0804">Transcription</keyword>
<keyword evidence="3" id="KW-0238">DNA-binding</keyword>
<evidence type="ECO:0000256" key="4">
    <source>
        <dbReference type="ARBA" id="ARBA00023163"/>
    </source>
</evidence>
<gene>
    <name evidence="6" type="ORF">H7F21_15665</name>
</gene>
<dbReference type="InterPro" id="IPR014284">
    <property type="entry name" value="RNA_pol_sigma-70_dom"/>
</dbReference>
<dbReference type="Proteomes" id="UP000533900">
    <property type="component" value="Unassembled WGS sequence"/>
</dbReference>
<dbReference type="PANTHER" id="PTHR43133:SF8">
    <property type="entry name" value="RNA POLYMERASE SIGMA FACTOR HI_1459-RELATED"/>
    <property type="match status" value="1"/>
</dbReference>
<dbReference type="InterPro" id="IPR013325">
    <property type="entry name" value="RNA_pol_sigma_r2"/>
</dbReference>
<evidence type="ECO:0000256" key="2">
    <source>
        <dbReference type="ARBA" id="ARBA00023082"/>
    </source>
</evidence>
<dbReference type="EMBL" id="JACLCP010000006">
    <property type="protein sequence ID" value="MBC2846542.1"/>
    <property type="molecule type" value="Genomic_DNA"/>
</dbReference>
<keyword evidence="7" id="KW-1185">Reference proteome</keyword>
<evidence type="ECO:0000313" key="7">
    <source>
        <dbReference type="Proteomes" id="UP000533900"/>
    </source>
</evidence>
<keyword evidence="2" id="KW-0731">Sigma factor</keyword>